<dbReference type="InterPro" id="IPR052210">
    <property type="entry name" value="LysM1-like"/>
</dbReference>
<evidence type="ECO:0000259" key="6">
    <source>
        <dbReference type="PROSITE" id="PS51782"/>
    </source>
</evidence>
<reference evidence="8" key="1">
    <citation type="submission" date="2016-02" db="EMBL/GenBank/DDBJ databases">
        <title>Draft genome sequence of Microdochium bolleyi, a fungal endophyte of beachgrass.</title>
        <authorList>
            <consortium name="DOE Joint Genome Institute"/>
            <person name="David A.S."/>
            <person name="May G."/>
            <person name="Haridas S."/>
            <person name="Lim J."/>
            <person name="Wang M."/>
            <person name="Labutti K."/>
            <person name="Lipzen A."/>
            <person name="Barry K."/>
            <person name="Grigoriev I.V."/>
        </authorList>
    </citation>
    <scope>NUCLEOTIDE SEQUENCE [LARGE SCALE GENOMIC DNA]</scope>
    <source>
        <strain evidence="8">J235TASD1</strain>
    </source>
</reference>
<feature type="domain" description="LysM" evidence="6">
    <location>
        <begin position="196"/>
        <end position="242"/>
    </location>
</feature>
<protein>
    <recommendedName>
        <fullName evidence="6">LysM domain-containing protein</fullName>
    </recommendedName>
</protein>
<organism evidence="7 8">
    <name type="scientific">Microdochium bolleyi</name>
    <dbReference type="NCBI Taxonomy" id="196109"/>
    <lineage>
        <taxon>Eukaryota</taxon>
        <taxon>Fungi</taxon>
        <taxon>Dikarya</taxon>
        <taxon>Ascomycota</taxon>
        <taxon>Pezizomycotina</taxon>
        <taxon>Sordariomycetes</taxon>
        <taxon>Xylariomycetidae</taxon>
        <taxon>Xylariales</taxon>
        <taxon>Microdochiaceae</taxon>
        <taxon>Microdochium</taxon>
    </lineage>
</organism>
<dbReference type="InParanoid" id="A0A136IT18"/>
<dbReference type="PANTHER" id="PTHR34997:SF2">
    <property type="entry name" value="LYSM DOMAIN-CONTAINING PROTEIN-RELATED"/>
    <property type="match status" value="1"/>
</dbReference>
<evidence type="ECO:0000256" key="5">
    <source>
        <dbReference type="SAM" id="SignalP"/>
    </source>
</evidence>
<dbReference type="EMBL" id="KQ964259">
    <property type="protein sequence ID" value="KXJ88071.1"/>
    <property type="molecule type" value="Genomic_DNA"/>
</dbReference>
<evidence type="ECO:0000256" key="1">
    <source>
        <dbReference type="ARBA" id="ARBA00022669"/>
    </source>
</evidence>
<dbReference type="Proteomes" id="UP000070501">
    <property type="component" value="Unassembled WGS sequence"/>
</dbReference>
<dbReference type="PROSITE" id="PS51782">
    <property type="entry name" value="LYSM"/>
    <property type="match status" value="3"/>
</dbReference>
<evidence type="ECO:0000313" key="7">
    <source>
        <dbReference type="EMBL" id="KXJ88071.1"/>
    </source>
</evidence>
<proteinExistence type="inferred from homology"/>
<feature type="domain" description="LysM" evidence="6">
    <location>
        <begin position="107"/>
        <end position="153"/>
    </location>
</feature>
<sequence length="245" mass="25990">MRSTALFLLAASLPVAWAGPVAVRQAFEVDPNTTKYCTWYHDVIEGDTCEFILASWEISLETFMRWNPSITAGCGNVQPPTPGTSTGANGVATPLPVRAGMTTNCRRFYKVQPGDTCDAIIAAAGIYGPNFYIWNPAARSDCSGLWANTFCCIGNTVGPSITLRPPTPTTTTKPPAGNGVATPTPFQVGMVSNCKSFYLVRSGDTCSSIASARGISVNNFIRWNPAVGAGCTGMWANTWACVGLI</sequence>
<dbReference type="PANTHER" id="PTHR34997">
    <property type="entry name" value="AM15"/>
    <property type="match status" value="1"/>
</dbReference>
<evidence type="ECO:0000256" key="3">
    <source>
        <dbReference type="ARBA" id="ARBA00023026"/>
    </source>
</evidence>
<evidence type="ECO:0000313" key="8">
    <source>
        <dbReference type="Proteomes" id="UP000070501"/>
    </source>
</evidence>
<dbReference type="Pfam" id="PF01476">
    <property type="entry name" value="LysM"/>
    <property type="match status" value="2"/>
</dbReference>
<dbReference type="STRING" id="196109.A0A136IT18"/>
<dbReference type="SMART" id="SM00257">
    <property type="entry name" value="LysM"/>
    <property type="match status" value="3"/>
</dbReference>
<dbReference type="CDD" id="cd00118">
    <property type="entry name" value="LysM"/>
    <property type="match status" value="3"/>
</dbReference>
<dbReference type="InterPro" id="IPR036779">
    <property type="entry name" value="LysM_dom_sf"/>
</dbReference>
<dbReference type="SUPFAM" id="SSF54106">
    <property type="entry name" value="LysM domain"/>
    <property type="match status" value="2"/>
</dbReference>
<dbReference type="AlphaFoldDB" id="A0A136IT18"/>
<dbReference type="OrthoDB" id="4737477at2759"/>
<comment type="similarity">
    <text evidence="4">Belongs to the secreted LysM effector family.</text>
</comment>
<keyword evidence="1" id="KW-0147">Chitin-binding</keyword>
<dbReference type="GO" id="GO:0008061">
    <property type="term" value="F:chitin binding"/>
    <property type="evidence" value="ECO:0007669"/>
    <property type="project" value="UniProtKB-KW"/>
</dbReference>
<dbReference type="InterPro" id="IPR018392">
    <property type="entry name" value="LysM"/>
</dbReference>
<keyword evidence="8" id="KW-1185">Reference proteome</keyword>
<feature type="domain" description="LysM" evidence="6">
    <location>
        <begin position="39"/>
        <end position="85"/>
    </location>
</feature>
<name>A0A136IT18_9PEZI</name>
<keyword evidence="3" id="KW-0843">Virulence</keyword>
<evidence type="ECO:0000256" key="2">
    <source>
        <dbReference type="ARBA" id="ARBA00022729"/>
    </source>
</evidence>
<dbReference type="Gene3D" id="3.10.350.10">
    <property type="entry name" value="LysM domain"/>
    <property type="match status" value="3"/>
</dbReference>
<gene>
    <name evidence="7" type="ORF">Micbo1qcDRAFT_185119</name>
</gene>
<feature type="signal peptide" evidence="5">
    <location>
        <begin position="1"/>
        <end position="18"/>
    </location>
</feature>
<feature type="chain" id="PRO_5007293083" description="LysM domain-containing protein" evidence="5">
    <location>
        <begin position="19"/>
        <end position="245"/>
    </location>
</feature>
<evidence type="ECO:0000256" key="4">
    <source>
        <dbReference type="ARBA" id="ARBA00044955"/>
    </source>
</evidence>
<accession>A0A136IT18</accession>
<keyword evidence="2 5" id="KW-0732">Signal</keyword>